<dbReference type="GO" id="GO:0008982">
    <property type="term" value="F:protein-N(PI)-phosphohistidine-sugar phosphotransferase activity"/>
    <property type="evidence" value="ECO:0007669"/>
    <property type="project" value="InterPro"/>
</dbReference>
<evidence type="ECO:0000259" key="10">
    <source>
        <dbReference type="PROSITE" id="PS51105"/>
    </source>
</evidence>
<dbReference type="PROSITE" id="PS51105">
    <property type="entry name" value="PTS_EIIC_TYPE_3"/>
    <property type="match status" value="1"/>
</dbReference>
<accession>A0AAV5NY55</accession>
<organism evidence="11 12">
    <name type="scientific">Vibrio penaeicida</name>
    <dbReference type="NCBI Taxonomy" id="104609"/>
    <lineage>
        <taxon>Bacteria</taxon>
        <taxon>Pseudomonadati</taxon>
        <taxon>Pseudomonadota</taxon>
        <taxon>Gammaproteobacteria</taxon>
        <taxon>Vibrionales</taxon>
        <taxon>Vibrionaceae</taxon>
        <taxon>Vibrio</taxon>
    </lineage>
</organism>
<feature type="transmembrane region" description="Helical" evidence="8">
    <location>
        <begin position="109"/>
        <end position="128"/>
    </location>
</feature>
<dbReference type="SMART" id="SM00052">
    <property type="entry name" value="EAL"/>
    <property type="match status" value="1"/>
</dbReference>
<dbReference type="GO" id="GO:0009401">
    <property type="term" value="P:phosphoenolpyruvate-dependent sugar phosphotransferase system"/>
    <property type="evidence" value="ECO:0007669"/>
    <property type="project" value="InterPro"/>
</dbReference>
<dbReference type="InterPro" id="IPR001633">
    <property type="entry name" value="EAL_dom"/>
</dbReference>
<dbReference type="Proteomes" id="UP001156690">
    <property type="component" value="Unassembled WGS sequence"/>
</dbReference>
<feature type="transmembrane region" description="Helical" evidence="8">
    <location>
        <begin position="47"/>
        <end position="68"/>
    </location>
</feature>
<name>A0AAV5NY55_9VIBR</name>
<keyword evidence="12" id="KW-1185">Reference proteome</keyword>
<dbReference type="GO" id="GO:0005886">
    <property type="term" value="C:plasma membrane"/>
    <property type="evidence" value="ECO:0007669"/>
    <property type="project" value="UniProtKB-SubCell"/>
</dbReference>
<keyword evidence="6 8" id="KW-1133">Transmembrane helix</keyword>
<feature type="transmembrane region" description="Helical" evidence="8">
    <location>
        <begin position="345"/>
        <end position="364"/>
    </location>
</feature>
<dbReference type="AlphaFoldDB" id="A0AAV5NY55"/>
<dbReference type="RefSeq" id="WP_126609669.1">
    <property type="nucleotide sequence ID" value="NZ_AP025144.1"/>
</dbReference>
<feature type="transmembrane region" description="Helical" evidence="8">
    <location>
        <begin position="80"/>
        <end position="97"/>
    </location>
</feature>
<dbReference type="InterPro" id="IPR004501">
    <property type="entry name" value="PTS_EIIC_3"/>
</dbReference>
<dbReference type="EMBL" id="BSNX01000074">
    <property type="protein sequence ID" value="GLQ75621.1"/>
    <property type="molecule type" value="Genomic_DNA"/>
</dbReference>
<evidence type="ECO:0000256" key="3">
    <source>
        <dbReference type="ARBA" id="ARBA00022475"/>
    </source>
</evidence>
<dbReference type="GO" id="GO:0071111">
    <property type="term" value="F:cyclic-guanylate-specific phosphodiesterase activity"/>
    <property type="evidence" value="ECO:0007669"/>
    <property type="project" value="InterPro"/>
</dbReference>
<dbReference type="PANTHER" id="PTHR33121:SF70">
    <property type="entry name" value="SIGNALING PROTEIN YKOW"/>
    <property type="match status" value="1"/>
</dbReference>
<reference evidence="12" key="1">
    <citation type="journal article" date="2019" name="Int. J. Syst. Evol. Microbiol.">
        <title>The Global Catalogue of Microorganisms (GCM) 10K type strain sequencing project: providing services to taxonomists for standard genome sequencing and annotation.</title>
        <authorList>
            <consortium name="The Broad Institute Genomics Platform"/>
            <consortium name="The Broad Institute Genome Sequencing Center for Infectious Disease"/>
            <person name="Wu L."/>
            <person name="Ma J."/>
        </authorList>
    </citation>
    <scope>NUCLEOTIDE SEQUENCE [LARGE SCALE GENOMIC DNA]</scope>
    <source>
        <strain evidence="12">NBRC 15640</strain>
    </source>
</reference>
<evidence type="ECO:0000256" key="4">
    <source>
        <dbReference type="ARBA" id="ARBA00022597"/>
    </source>
</evidence>
<feature type="transmembrane region" description="Helical" evidence="8">
    <location>
        <begin position="233"/>
        <end position="260"/>
    </location>
</feature>
<gene>
    <name evidence="11" type="ORF">GCM10007932_49830</name>
</gene>
<keyword evidence="7 8" id="KW-0472">Membrane</keyword>
<evidence type="ECO:0000313" key="11">
    <source>
        <dbReference type="EMBL" id="GLQ75621.1"/>
    </source>
</evidence>
<evidence type="ECO:0000256" key="1">
    <source>
        <dbReference type="ARBA" id="ARBA00004651"/>
    </source>
</evidence>
<dbReference type="PANTHER" id="PTHR33121">
    <property type="entry name" value="CYCLIC DI-GMP PHOSPHODIESTERASE PDEF"/>
    <property type="match status" value="1"/>
</dbReference>
<dbReference type="PROSITE" id="PS50883">
    <property type="entry name" value="EAL"/>
    <property type="match status" value="1"/>
</dbReference>
<evidence type="ECO:0000256" key="7">
    <source>
        <dbReference type="ARBA" id="ARBA00023136"/>
    </source>
</evidence>
<evidence type="ECO:0000256" key="8">
    <source>
        <dbReference type="SAM" id="Phobius"/>
    </source>
</evidence>
<dbReference type="Pfam" id="PF02378">
    <property type="entry name" value="PTS_EIIC"/>
    <property type="match status" value="1"/>
</dbReference>
<dbReference type="CDD" id="cd01948">
    <property type="entry name" value="EAL"/>
    <property type="match status" value="1"/>
</dbReference>
<evidence type="ECO:0000256" key="6">
    <source>
        <dbReference type="ARBA" id="ARBA00022989"/>
    </source>
</evidence>
<dbReference type="InterPro" id="IPR050706">
    <property type="entry name" value="Cyclic-di-GMP_PDE-like"/>
</dbReference>
<feature type="transmembrane region" description="Helical" evidence="8">
    <location>
        <begin position="281"/>
        <end position="304"/>
    </location>
</feature>
<feature type="domain" description="PTS EIIC type-3" evidence="10">
    <location>
        <begin position="1"/>
        <end position="363"/>
    </location>
</feature>
<comment type="caution">
    <text evidence="11">The sequence shown here is derived from an EMBL/GenBank/DDBJ whole genome shotgun (WGS) entry which is preliminary data.</text>
</comment>
<dbReference type="Pfam" id="PF00563">
    <property type="entry name" value="EAL"/>
    <property type="match status" value="1"/>
</dbReference>
<feature type="domain" description="EAL" evidence="9">
    <location>
        <begin position="404"/>
        <end position="653"/>
    </location>
</feature>
<dbReference type="Gene3D" id="3.20.20.450">
    <property type="entry name" value="EAL domain"/>
    <property type="match status" value="1"/>
</dbReference>
<evidence type="ECO:0000256" key="2">
    <source>
        <dbReference type="ARBA" id="ARBA00022448"/>
    </source>
</evidence>
<keyword evidence="3" id="KW-1003">Cell membrane</keyword>
<feature type="transmembrane region" description="Helical" evidence="8">
    <location>
        <begin position="148"/>
        <end position="170"/>
    </location>
</feature>
<evidence type="ECO:0000313" key="12">
    <source>
        <dbReference type="Proteomes" id="UP001156690"/>
    </source>
</evidence>
<keyword evidence="2" id="KW-0813">Transport</keyword>
<evidence type="ECO:0000259" key="9">
    <source>
        <dbReference type="PROSITE" id="PS50883"/>
    </source>
</evidence>
<feature type="transmembrane region" description="Helical" evidence="8">
    <location>
        <begin position="12"/>
        <end position="35"/>
    </location>
</feature>
<keyword evidence="4" id="KW-0762">Sugar transport</keyword>
<protein>
    <submittedName>
        <fullName evidence="11">Diguanylate phosphodiesterase</fullName>
    </submittedName>
</protein>
<keyword evidence="5 8" id="KW-0812">Transmembrane</keyword>
<sequence>MKAIFQIILSSFRAAMVSLIPYLFFRSAWIVFIVVNNNYELILYEDIATIDILLGKIFPVLLTCTLAYHLSFHFFDERLLVTSLALTMFLIFSGYITKTENGLILSDAFVLDDAVFVPVMVCLGYFLVNRYVKYKLIHTRVVNPVLEGAINGMMPHLVVFIGIGALYYLFGQYTFQALVDMIAQWPTGIQAYLHTIIIHITWLSGIHGAAAYYTFFDSSFVSEIYVTNMSFSMFFDVFVIYGGAGSTWSLIISILLFSNMKYARTLAKLSIPFAIINVNELLVFGLPIIFNPILAIPFVLVPLANHLFAQMWVSALDITVVRDSIEWVTPSLLDSYLVTGGNVKALLLQIVTVGMGVLIYMPFVRKYTNTSNDSLLNTLIRKLRFSYAVPVQKEVTFMGMHDELVAQQDKLNQSLKEILAGELKMYYQPQFDSKTLKMVGVESLLRLESEHRPNSPDFIQHFENAKIGEYIDKWVVDAVENDVKNQPVFKNFDLKISLNLNVDSLSDKKFISEVIKQLSGYPVLFEITESIYSQHVELVSESVGILREAGFKVAIDDFGTGYSSLSMLGALDADVIKLDRIFLKQANNVKGKELYRSVVSTLKRLGFTVVSEGIETDEELDFVRSCNVDVLQGYYFSRAINIEELELYFSDEEASAHVSAQHFTMTN</sequence>
<dbReference type="SUPFAM" id="SSF141868">
    <property type="entry name" value="EAL domain-like"/>
    <property type="match status" value="1"/>
</dbReference>
<proteinExistence type="predicted"/>
<comment type="subcellular location">
    <subcellularLocation>
        <location evidence="1">Cell membrane</location>
        <topology evidence="1">Multi-pass membrane protein</topology>
    </subcellularLocation>
</comment>
<evidence type="ECO:0000256" key="5">
    <source>
        <dbReference type="ARBA" id="ARBA00022692"/>
    </source>
</evidence>
<dbReference type="InterPro" id="IPR035919">
    <property type="entry name" value="EAL_sf"/>
</dbReference>
<dbReference type="InterPro" id="IPR003352">
    <property type="entry name" value="PTS_EIIC"/>
</dbReference>